<dbReference type="Gene3D" id="3.50.50.60">
    <property type="entry name" value="FAD/NAD(P)-binding domain"/>
    <property type="match status" value="1"/>
</dbReference>
<dbReference type="PANTHER" id="PTHR43747:SF4">
    <property type="entry name" value="FLAVIN-DEPENDENT TRYPTOPHAN HALOGENASE"/>
    <property type="match status" value="1"/>
</dbReference>
<name>A0A396RKU3_9SPHN</name>
<feature type="compositionally biased region" description="Basic residues" evidence="1">
    <location>
        <begin position="240"/>
        <end position="250"/>
    </location>
</feature>
<dbReference type="Proteomes" id="UP000266693">
    <property type="component" value="Unassembled WGS sequence"/>
</dbReference>
<feature type="compositionally biased region" description="Basic and acidic residues" evidence="1">
    <location>
        <begin position="53"/>
        <end position="62"/>
    </location>
</feature>
<dbReference type="OrthoDB" id="5695497at2"/>
<evidence type="ECO:0008006" key="4">
    <source>
        <dbReference type="Google" id="ProtNLM"/>
    </source>
</evidence>
<dbReference type="InterPro" id="IPR036188">
    <property type="entry name" value="FAD/NAD-bd_sf"/>
</dbReference>
<evidence type="ECO:0000313" key="2">
    <source>
        <dbReference type="EMBL" id="RHW16709.1"/>
    </source>
</evidence>
<sequence>MAALRRGDRGADRERARRSPALYPRARQIGGLAVAHSFEAPRRQRHRLFAQADERGRGDGDLAFRPARQAADRTARHSLPLRAAHARLGGQLRCARAGGGLPRTARIDQHRADRDGHRTAEGAVPRPPAQSGAGRGIQRRHRARDGARAGLHHPPLQAHPARRHRVLASLRGDARARHAAPQDRAVGRARRVHPLSLGDVPSGKLAGDVHRLRPHPRGRQPRVGRDRQGQGLGGDEADARKRRQHRRRHAQPPPVPRNARSVTAPEPLRSICIVGGGTAGWVAAAMLAHLCPDLGVELVESDDIGTIGVGESTIPPFLELIAKLGISESDFIRETQASYKLGIEFRDWRVKGETYFHPFGTIGPQAGLTEFYHLWLRAKGHGLARGLQDFAPAAVMAREGRFTLPFAAPRSPIGGAAYALHVDAKLVARYLRRFAEARGVTRTEGIVTDVEARPDGFVRTLRLQDGREVSADFFIDCTGFRGLLIGKTQGVAWRDWSRWLLCDRAIVVQTANAGPPQPFTQVSAQDAGWRWRIPLQHRTGNGHVFSTAHMSDDEATATLLAKVEGETVTDPMTVPFRTGVREAIWRRNVLSIGLAAGFIEPLESTAIHLIYRGMDMFFRYMPAQDCDGHLIDEYNRRMTADYEEIRDFIILHYCVSERDDTAFWRACRTMELPADLVRRIALFRAAGAIPETLDGLFRNVSWQSVFDGMGVIPRTHHPLADRVDMATALPDLDRAADSLARAVAGLPTHARFLADHCAAPPPEGSRA</sequence>
<feature type="compositionally biased region" description="Basic residues" evidence="1">
    <location>
        <begin position="212"/>
        <end position="222"/>
    </location>
</feature>
<gene>
    <name evidence="2" type="ORF">D1610_14920</name>
</gene>
<dbReference type="InterPro" id="IPR050816">
    <property type="entry name" value="Flavin-dep_Halogenase_NPB"/>
</dbReference>
<keyword evidence="3" id="KW-1185">Reference proteome</keyword>
<dbReference type="SUPFAM" id="SSF51905">
    <property type="entry name" value="FAD/NAD(P)-binding domain"/>
    <property type="match status" value="1"/>
</dbReference>
<dbReference type="GO" id="GO:0004497">
    <property type="term" value="F:monooxygenase activity"/>
    <property type="evidence" value="ECO:0007669"/>
    <property type="project" value="InterPro"/>
</dbReference>
<dbReference type="AlphaFoldDB" id="A0A396RKU3"/>
<dbReference type="EMBL" id="QWLV01000008">
    <property type="protein sequence ID" value="RHW16709.1"/>
    <property type="molecule type" value="Genomic_DNA"/>
</dbReference>
<feature type="compositionally biased region" description="Basic and acidic residues" evidence="1">
    <location>
        <begin position="1"/>
        <end position="17"/>
    </location>
</feature>
<proteinExistence type="predicted"/>
<comment type="caution">
    <text evidence="2">The sequence shown here is derived from an EMBL/GenBank/DDBJ whole genome shotgun (WGS) entry which is preliminary data.</text>
</comment>
<protein>
    <recommendedName>
        <fullName evidence="4">Tryptophan 7-halogenase</fullName>
    </recommendedName>
</protein>
<dbReference type="Pfam" id="PF04820">
    <property type="entry name" value="Trp_halogenase"/>
    <property type="match status" value="1"/>
</dbReference>
<dbReference type="InterPro" id="IPR006905">
    <property type="entry name" value="Flavin_halogenase"/>
</dbReference>
<evidence type="ECO:0000256" key="1">
    <source>
        <dbReference type="SAM" id="MobiDB-lite"/>
    </source>
</evidence>
<accession>A0A396RKU3</accession>
<feature type="compositionally biased region" description="Basic and acidic residues" evidence="1">
    <location>
        <begin position="105"/>
        <end position="120"/>
    </location>
</feature>
<dbReference type="PANTHER" id="PTHR43747">
    <property type="entry name" value="FAD-BINDING PROTEIN"/>
    <property type="match status" value="1"/>
</dbReference>
<organism evidence="2 3">
    <name type="scientific">Sphingomonas gilva</name>
    <dbReference type="NCBI Taxonomy" id="2305907"/>
    <lineage>
        <taxon>Bacteria</taxon>
        <taxon>Pseudomonadati</taxon>
        <taxon>Pseudomonadota</taxon>
        <taxon>Alphaproteobacteria</taxon>
        <taxon>Sphingomonadales</taxon>
        <taxon>Sphingomonadaceae</taxon>
        <taxon>Sphingomonas</taxon>
    </lineage>
</organism>
<feature type="region of interest" description="Disordered" evidence="1">
    <location>
        <begin position="1"/>
        <end position="21"/>
    </location>
</feature>
<evidence type="ECO:0000313" key="3">
    <source>
        <dbReference type="Proteomes" id="UP000266693"/>
    </source>
</evidence>
<feature type="region of interest" description="Disordered" evidence="1">
    <location>
        <begin position="53"/>
        <end position="76"/>
    </location>
</feature>
<reference evidence="2 3" key="1">
    <citation type="submission" date="2018-08" db="EMBL/GenBank/DDBJ databases">
        <title>The multiple taxonomic identification of Sphingomonas gilva.</title>
        <authorList>
            <person name="Zhu D."/>
            <person name="Zheng S."/>
        </authorList>
    </citation>
    <scope>NUCLEOTIDE SEQUENCE [LARGE SCALE GENOMIC DNA]</scope>
    <source>
        <strain evidence="2 3">ZDH117</strain>
    </source>
</reference>
<feature type="region of interest" description="Disordered" evidence="1">
    <location>
        <begin position="95"/>
        <end position="263"/>
    </location>
</feature>